<dbReference type="EMBL" id="JAUJEA010000002">
    <property type="protein sequence ID" value="MDN5201172.1"/>
    <property type="molecule type" value="Genomic_DNA"/>
</dbReference>
<evidence type="ECO:0000259" key="3">
    <source>
        <dbReference type="PROSITE" id="PS50943"/>
    </source>
</evidence>
<sequence>MKQNISLLGSEVKKIRKDLGYTQTDIADYTGFTRGSVNKIERNEQRPPIDFLVKFAELCEISLDQLTGLKKKTPLISDTLKILSELKKSSDKGKKETLANSILEIIQKLESENEELKKDIRDLIRKF</sequence>
<accession>A0ABT8KKD7</accession>
<comment type="caution">
    <text evidence="4">The sequence shown here is derived from an EMBL/GenBank/DDBJ whole genome shotgun (WGS) entry which is preliminary data.</text>
</comment>
<keyword evidence="2" id="KW-0175">Coiled coil</keyword>
<gene>
    <name evidence="4" type="ORF">QQ008_07360</name>
</gene>
<evidence type="ECO:0000256" key="2">
    <source>
        <dbReference type="SAM" id="Coils"/>
    </source>
</evidence>
<dbReference type="PANTHER" id="PTHR46558:SF11">
    <property type="entry name" value="HTH-TYPE TRANSCRIPTIONAL REGULATOR XRE"/>
    <property type="match status" value="1"/>
</dbReference>
<dbReference type="SUPFAM" id="SSF47413">
    <property type="entry name" value="lambda repressor-like DNA-binding domains"/>
    <property type="match status" value="1"/>
</dbReference>
<dbReference type="PROSITE" id="PS50943">
    <property type="entry name" value="HTH_CROC1"/>
    <property type="match status" value="1"/>
</dbReference>
<keyword evidence="5" id="KW-1185">Reference proteome</keyword>
<dbReference type="InterPro" id="IPR010982">
    <property type="entry name" value="Lambda_DNA-bd_dom_sf"/>
</dbReference>
<dbReference type="Gene3D" id="1.10.260.40">
    <property type="entry name" value="lambda repressor-like DNA-binding domains"/>
    <property type="match status" value="1"/>
</dbReference>
<evidence type="ECO:0000313" key="5">
    <source>
        <dbReference type="Proteomes" id="UP001172082"/>
    </source>
</evidence>
<dbReference type="InterPro" id="IPR001387">
    <property type="entry name" value="Cro/C1-type_HTH"/>
</dbReference>
<dbReference type="Proteomes" id="UP001172082">
    <property type="component" value="Unassembled WGS sequence"/>
</dbReference>
<dbReference type="RefSeq" id="WP_346751198.1">
    <property type="nucleotide sequence ID" value="NZ_JAUJEA010000002.1"/>
</dbReference>
<feature type="coiled-coil region" evidence="2">
    <location>
        <begin position="99"/>
        <end position="126"/>
    </location>
</feature>
<dbReference type="SMART" id="SM00530">
    <property type="entry name" value="HTH_XRE"/>
    <property type="match status" value="1"/>
</dbReference>
<name>A0ABT8KKD7_9BACT</name>
<feature type="domain" description="HTH cro/C1-type" evidence="3">
    <location>
        <begin position="12"/>
        <end position="66"/>
    </location>
</feature>
<reference evidence="4" key="1">
    <citation type="submission" date="2023-06" db="EMBL/GenBank/DDBJ databases">
        <title>Genomic of Parafulvivirga corallium.</title>
        <authorList>
            <person name="Wang G."/>
        </authorList>
    </citation>
    <scope>NUCLEOTIDE SEQUENCE</scope>
    <source>
        <strain evidence="4">BMA10</strain>
    </source>
</reference>
<protein>
    <submittedName>
        <fullName evidence="4">Helix-turn-helix transcriptional regulator</fullName>
    </submittedName>
</protein>
<proteinExistence type="predicted"/>
<evidence type="ECO:0000256" key="1">
    <source>
        <dbReference type="ARBA" id="ARBA00023125"/>
    </source>
</evidence>
<dbReference type="PANTHER" id="PTHR46558">
    <property type="entry name" value="TRACRIPTIONAL REGULATORY PROTEIN-RELATED-RELATED"/>
    <property type="match status" value="1"/>
</dbReference>
<dbReference type="Pfam" id="PF01381">
    <property type="entry name" value="HTH_3"/>
    <property type="match status" value="1"/>
</dbReference>
<keyword evidence="1" id="KW-0238">DNA-binding</keyword>
<organism evidence="4 5">
    <name type="scientific">Splendidivirga corallicola</name>
    <dbReference type="NCBI Taxonomy" id="3051826"/>
    <lineage>
        <taxon>Bacteria</taxon>
        <taxon>Pseudomonadati</taxon>
        <taxon>Bacteroidota</taxon>
        <taxon>Cytophagia</taxon>
        <taxon>Cytophagales</taxon>
        <taxon>Splendidivirgaceae</taxon>
        <taxon>Splendidivirga</taxon>
    </lineage>
</organism>
<dbReference type="CDD" id="cd00093">
    <property type="entry name" value="HTH_XRE"/>
    <property type="match status" value="1"/>
</dbReference>
<evidence type="ECO:0000313" key="4">
    <source>
        <dbReference type="EMBL" id="MDN5201172.1"/>
    </source>
</evidence>